<dbReference type="AlphaFoldDB" id="A0A0A9BLD3"/>
<organism evidence="2">
    <name type="scientific">Arundo donax</name>
    <name type="common">Giant reed</name>
    <name type="synonym">Donax arundinaceus</name>
    <dbReference type="NCBI Taxonomy" id="35708"/>
    <lineage>
        <taxon>Eukaryota</taxon>
        <taxon>Viridiplantae</taxon>
        <taxon>Streptophyta</taxon>
        <taxon>Embryophyta</taxon>
        <taxon>Tracheophyta</taxon>
        <taxon>Spermatophyta</taxon>
        <taxon>Magnoliopsida</taxon>
        <taxon>Liliopsida</taxon>
        <taxon>Poales</taxon>
        <taxon>Poaceae</taxon>
        <taxon>PACMAD clade</taxon>
        <taxon>Arundinoideae</taxon>
        <taxon>Arundineae</taxon>
        <taxon>Arundo</taxon>
    </lineage>
</organism>
<accession>A0A0A9BLD3</accession>
<feature type="compositionally biased region" description="Polar residues" evidence="1">
    <location>
        <begin position="13"/>
        <end position="23"/>
    </location>
</feature>
<feature type="region of interest" description="Disordered" evidence="1">
    <location>
        <begin position="1"/>
        <end position="23"/>
    </location>
</feature>
<reference evidence="2" key="2">
    <citation type="journal article" date="2015" name="Data Brief">
        <title>Shoot transcriptome of the giant reed, Arundo donax.</title>
        <authorList>
            <person name="Barrero R.A."/>
            <person name="Guerrero F.D."/>
            <person name="Moolhuijzen P."/>
            <person name="Goolsby J.A."/>
            <person name="Tidwell J."/>
            <person name="Bellgard S.E."/>
            <person name="Bellgard M.I."/>
        </authorList>
    </citation>
    <scope>NUCLEOTIDE SEQUENCE</scope>
    <source>
        <tissue evidence="2">Shoot tissue taken approximately 20 cm above the soil surface</tissue>
    </source>
</reference>
<evidence type="ECO:0000256" key="1">
    <source>
        <dbReference type="SAM" id="MobiDB-lite"/>
    </source>
</evidence>
<reference evidence="2" key="1">
    <citation type="submission" date="2014-09" db="EMBL/GenBank/DDBJ databases">
        <authorList>
            <person name="Magalhaes I.L.F."/>
            <person name="Oliveira U."/>
            <person name="Santos F.R."/>
            <person name="Vidigal T.H.D.A."/>
            <person name="Brescovit A.D."/>
            <person name="Santos A.J."/>
        </authorList>
    </citation>
    <scope>NUCLEOTIDE SEQUENCE</scope>
    <source>
        <tissue evidence="2">Shoot tissue taken approximately 20 cm above the soil surface</tissue>
    </source>
</reference>
<name>A0A0A9BLD3_ARUDO</name>
<evidence type="ECO:0000313" key="2">
    <source>
        <dbReference type="EMBL" id="JAD64784.1"/>
    </source>
</evidence>
<protein>
    <submittedName>
        <fullName evidence="2">Uncharacterized protein</fullName>
    </submittedName>
</protein>
<proteinExistence type="predicted"/>
<dbReference type="EMBL" id="GBRH01233111">
    <property type="protein sequence ID" value="JAD64784.1"/>
    <property type="molecule type" value="Transcribed_RNA"/>
</dbReference>
<sequence length="23" mass="2484">MHVDMGPPLKQGVGNQNNQCMGK</sequence>